<reference evidence="6" key="2">
    <citation type="submission" date="2015-03" db="EMBL/GenBank/DDBJ databases">
        <title>Genome sequence of Paenibacillus beijingensis strain DSM 24997T.</title>
        <authorList>
            <person name="Kwak Y."/>
            <person name="Shin J.-H."/>
        </authorList>
    </citation>
    <scope>NUCLEOTIDE SEQUENCE [LARGE SCALE GENOMIC DNA]</scope>
    <source>
        <strain evidence="6">DSM 24997</strain>
    </source>
</reference>
<dbReference type="Gene3D" id="1.10.10.10">
    <property type="entry name" value="Winged helix-like DNA-binding domain superfamily/Winged helix DNA-binding domain"/>
    <property type="match status" value="1"/>
</dbReference>
<reference evidence="5 6" key="1">
    <citation type="journal article" date="2015" name="J. Biotechnol.">
        <title>Complete genome sequence of Paenibacillus beijingensis 7188(T) (=DSM 24997(T)), a novel rhizobacterium from jujube garden soil.</title>
        <authorList>
            <person name="Kwak Y."/>
            <person name="Shin J.H."/>
        </authorList>
    </citation>
    <scope>NUCLEOTIDE SEQUENCE [LARGE SCALE GENOMIC DNA]</scope>
    <source>
        <strain evidence="5 6">DSM 24997</strain>
    </source>
</reference>
<dbReference type="SUPFAM" id="SSF46894">
    <property type="entry name" value="C-terminal effector domain of the bipartite response regulators"/>
    <property type="match status" value="1"/>
</dbReference>
<dbReference type="Pfam" id="PF01590">
    <property type="entry name" value="GAF"/>
    <property type="match status" value="1"/>
</dbReference>
<gene>
    <name evidence="5" type="ORF">VN24_01110</name>
</gene>
<evidence type="ECO:0000259" key="4">
    <source>
        <dbReference type="PROSITE" id="PS50043"/>
    </source>
</evidence>
<dbReference type="SMART" id="SM00421">
    <property type="entry name" value="HTH_LUXR"/>
    <property type="match status" value="1"/>
</dbReference>
<dbReference type="GO" id="GO:0003677">
    <property type="term" value="F:DNA binding"/>
    <property type="evidence" value="ECO:0007669"/>
    <property type="project" value="UniProtKB-KW"/>
</dbReference>
<dbReference type="Gene3D" id="3.30.450.40">
    <property type="match status" value="1"/>
</dbReference>
<dbReference type="PANTHER" id="PTHR44688:SF16">
    <property type="entry name" value="DNA-BINDING TRANSCRIPTIONAL ACTIVATOR DEVR_DOSR"/>
    <property type="match status" value="1"/>
</dbReference>
<dbReference type="Proteomes" id="UP000032633">
    <property type="component" value="Chromosome"/>
</dbReference>
<protein>
    <recommendedName>
        <fullName evidence="4">HTH luxR-type domain-containing protein</fullName>
    </recommendedName>
</protein>
<dbReference type="PATRIC" id="fig|1126833.4.peg.251"/>
<sequence length="243" mass="28600">MVNLSPDSMRKVLSFMDDISSHREPDLTHWLSSFESTFGYSQSLLWSCDKNLSIHCITSRNIEQRAIEEYDQYFYSLDLLAPKVVSPMLKEGRVLRLRDIVPGAAYEKNPYYHDYMLKYQHYHLMTVYLVSGQRVVGLIDLIRSKNEAPFSDEEVMKLEFIARFLSQRLEMYKQTVPFFAENTQVQLTRKEKEILEYVRKGYSNEEISAQLYISVNTVKTHLLNLYRKTGASNRTELSYKMIL</sequence>
<dbReference type="PRINTS" id="PR00038">
    <property type="entry name" value="HTHLUXR"/>
</dbReference>
<proteinExistence type="predicted"/>
<accession>A0A0D5NDZ8</accession>
<keyword evidence="3" id="KW-0804">Transcription</keyword>
<dbReference type="AlphaFoldDB" id="A0A0D5NDZ8"/>
<dbReference type="Pfam" id="PF00196">
    <property type="entry name" value="GerE"/>
    <property type="match status" value="1"/>
</dbReference>
<dbReference type="STRING" id="1126833.VN24_01110"/>
<dbReference type="InterPro" id="IPR016032">
    <property type="entry name" value="Sig_transdc_resp-reg_C-effctor"/>
</dbReference>
<keyword evidence="6" id="KW-1185">Reference proteome</keyword>
<keyword evidence="2" id="KW-0238">DNA-binding</keyword>
<evidence type="ECO:0000256" key="2">
    <source>
        <dbReference type="ARBA" id="ARBA00023125"/>
    </source>
</evidence>
<dbReference type="CDD" id="cd06170">
    <property type="entry name" value="LuxR_C_like"/>
    <property type="match status" value="1"/>
</dbReference>
<keyword evidence="1" id="KW-0805">Transcription regulation</keyword>
<dbReference type="PROSITE" id="PS50043">
    <property type="entry name" value="HTH_LUXR_2"/>
    <property type="match status" value="1"/>
</dbReference>
<dbReference type="InterPro" id="IPR003018">
    <property type="entry name" value="GAF"/>
</dbReference>
<dbReference type="SUPFAM" id="SSF55781">
    <property type="entry name" value="GAF domain-like"/>
    <property type="match status" value="1"/>
</dbReference>
<organism evidence="5 6">
    <name type="scientific">Paenibacillus beijingensis</name>
    <dbReference type="NCBI Taxonomy" id="1126833"/>
    <lineage>
        <taxon>Bacteria</taxon>
        <taxon>Bacillati</taxon>
        <taxon>Bacillota</taxon>
        <taxon>Bacilli</taxon>
        <taxon>Bacillales</taxon>
        <taxon>Paenibacillaceae</taxon>
        <taxon>Paenibacillus</taxon>
    </lineage>
</organism>
<name>A0A0D5NDZ8_9BACL</name>
<dbReference type="InterPro" id="IPR036388">
    <property type="entry name" value="WH-like_DNA-bd_sf"/>
</dbReference>
<feature type="domain" description="HTH luxR-type" evidence="4">
    <location>
        <begin position="180"/>
        <end position="243"/>
    </location>
</feature>
<evidence type="ECO:0000256" key="3">
    <source>
        <dbReference type="ARBA" id="ARBA00023163"/>
    </source>
</evidence>
<evidence type="ECO:0000313" key="5">
    <source>
        <dbReference type="EMBL" id="AJY73476.1"/>
    </source>
</evidence>
<evidence type="ECO:0000256" key="1">
    <source>
        <dbReference type="ARBA" id="ARBA00023015"/>
    </source>
</evidence>
<dbReference type="HOGENOM" id="CLU_1141697_0_0_9"/>
<evidence type="ECO:0000313" key="6">
    <source>
        <dbReference type="Proteomes" id="UP000032633"/>
    </source>
</evidence>
<dbReference type="GO" id="GO:0045892">
    <property type="term" value="P:negative regulation of DNA-templated transcription"/>
    <property type="evidence" value="ECO:0007669"/>
    <property type="project" value="UniProtKB-ARBA"/>
</dbReference>
<dbReference type="PANTHER" id="PTHR44688">
    <property type="entry name" value="DNA-BINDING TRANSCRIPTIONAL ACTIVATOR DEVR_DOSR"/>
    <property type="match status" value="1"/>
</dbReference>
<dbReference type="KEGG" id="pbj:VN24_01110"/>
<dbReference type="InterPro" id="IPR029016">
    <property type="entry name" value="GAF-like_dom_sf"/>
</dbReference>
<dbReference type="EMBL" id="CP011058">
    <property type="protein sequence ID" value="AJY73476.1"/>
    <property type="molecule type" value="Genomic_DNA"/>
</dbReference>
<dbReference type="PROSITE" id="PS00622">
    <property type="entry name" value="HTH_LUXR_1"/>
    <property type="match status" value="1"/>
</dbReference>
<dbReference type="InterPro" id="IPR000792">
    <property type="entry name" value="Tscrpt_reg_LuxR_C"/>
</dbReference>